<dbReference type="HAMAP" id="MF_00595">
    <property type="entry name" value="PEPcase_type1"/>
    <property type="match status" value="1"/>
</dbReference>
<reference evidence="13 14" key="2">
    <citation type="submission" date="2022-01" db="EMBL/GenBank/DDBJ databases">
        <title>Lysobacter chinensis sp. nov., a bacterium isolated from cow dung compost.</title>
        <authorList>
            <person name="Liu Y."/>
        </authorList>
    </citation>
    <scope>NUCLEOTIDE SEQUENCE [LARGE SCALE GENOMIC DNA]</scope>
    <source>
        <strain evidence="13 14">TLK-CK17</strain>
    </source>
</reference>
<dbReference type="PANTHER" id="PTHR30523">
    <property type="entry name" value="PHOSPHOENOLPYRUVATE CARBOXYLASE"/>
    <property type="match status" value="1"/>
</dbReference>
<evidence type="ECO:0000313" key="14">
    <source>
        <dbReference type="Proteomes" id="UP001430796"/>
    </source>
</evidence>
<organism evidence="13 14">
    <name type="scientific">Marilutibacter chinensis</name>
    <dbReference type="NCBI Taxonomy" id="2912247"/>
    <lineage>
        <taxon>Bacteria</taxon>
        <taxon>Pseudomonadati</taxon>
        <taxon>Pseudomonadota</taxon>
        <taxon>Gammaproteobacteria</taxon>
        <taxon>Lysobacterales</taxon>
        <taxon>Lysobacteraceae</taxon>
        <taxon>Marilutibacter</taxon>
    </lineage>
</organism>
<protein>
    <recommendedName>
        <fullName evidence="5 10">Phosphoenolpyruvate carboxylase</fullName>
        <shortName evidence="10">PEPC</shortName>
        <shortName evidence="10">PEPCase</shortName>
        <ecNumber evidence="4 10">4.1.1.31</ecNumber>
    </recommendedName>
</protein>
<dbReference type="Proteomes" id="UP001430796">
    <property type="component" value="Unassembled WGS sequence"/>
</dbReference>
<comment type="function">
    <text evidence="2 10">Forms oxaloacetate, a four-carbon dicarboxylic acid source for the tricarboxylic acid cycle.</text>
</comment>
<reference evidence="14" key="1">
    <citation type="submission" date="2022-01" db="EMBL/GenBank/DDBJ databases">
        <title>Lysobacter chinensis sp. nov., a bacterium isolated from cow dung compost.</title>
        <authorList>
            <person name="Zhou L.Y."/>
        </authorList>
    </citation>
    <scope>NUCLEOTIDE SEQUENCE [LARGE SCALE GENOMIC DNA]</scope>
    <source>
        <strain evidence="14">TLK-CK17</strain>
    </source>
</reference>
<keyword evidence="14" id="KW-1185">Reference proteome</keyword>
<evidence type="ECO:0000256" key="2">
    <source>
        <dbReference type="ARBA" id="ARBA00003670"/>
    </source>
</evidence>
<evidence type="ECO:0000313" key="13">
    <source>
        <dbReference type="EMBL" id="MCF7222162.1"/>
    </source>
</evidence>
<accession>A0ABS9HUV7</accession>
<dbReference type="NCBIfam" id="NF000584">
    <property type="entry name" value="PRK00009.1"/>
    <property type="match status" value="1"/>
</dbReference>
<evidence type="ECO:0000256" key="10">
    <source>
        <dbReference type="HAMAP-Rule" id="MF_00595"/>
    </source>
</evidence>
<keyword evidence="8 10" id="KW-0120">Carbon dioxide fixation</keyword>
<dbReference type="EC" id="4.1.1.31" evidence="4 10"/>
<dbReference type="EMBL" id="JAKJPO010000005">
    <property type="protein sequence ID" value="MCF7222162.1"/>
    <property type="molecule type" value="Genomic_DNA"/>
</dbReference>
<comment type="subunit">
    <text evidence="10">Homotetramer.</text>
</comment>
<dbReference type="PANTHER" id="PTHR30523:SF6">
    <property type="entry name" value="PHOSPHOENOLPYRUVATE CARBOXYLASE"/>
    <property type="match status" value="1"/>
</dbReference>
<dbReference type="InterPro" id="IPR015813">
    <property type="entry name" value="Pyrv/PenolPyrv_kinase-like_dom"/>
</dbReference>
<evidence type="ECO:0000256" key="1">
    <source>
        <dbReference type="ARBA" id="ARBA00001946"/>
    </source>
</evidence>
<evidence type="ECO:0000256" key="12">
    <source>
        <dbReference type="PROSITE-ProRule" id="PRU10112"/>
    </source>
</evidence>
<dbReference type="InterPro" id="IPR033129">
    <property type="entry name" value="PEPCASE_His_AS"/>
</dbReference>
<evidence type="ECO:0000256" key="5">
    <source>
        <dbReference type="ARBA" id="ARBA00022419"/>
    </source>
</evidence>
<gene>
    <name evidence="10 13" type="primary">ppc</name>
    <name evidence="13" type="ORF">L3V18_10250</name>
</gene>
<evidence type="ECO:0000256" key="8">
    <source>
        <dbReference type="ARBA" id="ARBA00023300"/>
    </source>
</evidence>
<keyword evidence="7 10" id="KW-0456">Lyase</keyword>
<comment type="similarity">
    <text evidence="3 10">Belongs to the PEPCase type 1 family.</text>
</comment>
<dbReference type="Pfam" id="PF00311">
    <property type="entry name" value="PEPcase"/>
    <property type="match status" value="1"/>
</dbReference>
<evidence type="ECO:0000256" key="3">
    <source>
        <dbReference type="ARBA" id="ARBA00008346"/>
    </source>
</evidence>
<dbReference type="InterPro" id="IPR022805">
    <property type="entry name" value="PEP_COase_bac/pln-type"/>
</dbReference>
<evidence type="ECO:0000256" key="4">
    <source>
        <dbReference type="ARBA" id="ARBA00012305"/>
    </source>
</evidence>
<dbReference type="SUPFAM" id="SSF51621">
    <property type="entry name" value="Phosphoenolpyruvate/pyruvate domain"/>
    <property type="match status" value="1"/>
</dbReference>
<name>A0ABS9HUV7_9GAMM</name>
<dbReference type="PROSITE" id="PS00781">
    <property type="entry name" value="PEPCASE_1"/>
    <property type="match status" value="1"/>
</dbReference>
<dbReference type="GO" id="GO:0008964">
    <property type="term" value="F:phosphoenolpyruvate carboxylase activity"/>
    <property type="evidence" value="ECO:0007669"/>
    <property type="project" value="UniProtKB-EC"/>
</dbReference>
<evidence type="ECO:0000256" key="6">
    <source>
        <dbReference type="ARBA" id="ARBA00022842"/>
    </source>
</evidence>
<dbReference type="PRINTS" id="PR00150">
    <property type="entry name" value="PEPCARBXLASE"/>
</dbReference>
<keyword evidence="6 10" id="KW-0460">Magnesium</keyword>
<feature type="active site" evidence="10 11">
    <location>
        <position position="161"/>
    </location>
</feature>
<evidence type="ECO:0000256" key="7">
    <source>
        <dbReference type="ARBA" id="ARBA00023239"/>
    </source>
</evidence>
<dbReference type="PROSITE" id="PS00393">
    <property type="entry name" value="PEPCASE_2"/>
    <property type="match status" value="1"/>
</dbReference>
<dbReference type="Gene3D" id="1.20.1440.90">
    <property type="entry name" value="Phosphoenolpyruvate/pyruvate domain"/>
    <property type="match status" value="1"/>
</dbReference>
<comment type="cofactor">
    <cofactor evidence="1 10">
        <name>Mg(2+)</name>
        <dbReference type="ChEBI" id="CHEBI:18420"/>
    </cofactor>
</comment>
<dbReference type="InterPro" id="IPR018129">
    <property type="entry name" value="PEP_COase_Lys_AS"/>
</dbReference>
<sequence length="917" mass="100036">MSEARPLYAESSEEPLRIVEFAPTDALLREDVKTLGALVGEILAEQRGDVFLADVEALRRTAIRRREAGAPVDELAGALSGIELSQASDLVRAFATYFQAVNLAERVHRIRRRRDYERRGASPQPGSLRDVLGGLARQGVSAEELLELLPRLRIEPVFTAHPTEAVRRALLEKERQIVACLVDDIDRGLTPAERRADRERIRLALTASWQTAETPSAKPSVADEFEHVGFYLSEVLYKVLPVFHEAFDEALRESYGVEDALPPLLGFGTWVGGDMDGNPNVGADTVVASLVGQRGLVLAAYRRDLASLGELLSQSLHRVAIDAAVLERLEAYRRLLPLAAERLRPRHADMPYRNLLALMIERIELTLKEAPGGYEDAASFLADVEAIEASLAANGGQHAGLFAVRRLRRRVQCFGFHLATLDLRQDSAVHDAALAALFDDPQWAQRSPGVRAVRLHGIVDGSVETPAVEPGPAASVLAVFRAVAELRPRFGERAFGPYIISMSRSAADALAVLALARVAKCTDAAGEVPLDVAPLFETVDDLAAAPATLEALFADPLYRAHLAARGNRQMVMLGYSDSAKDGGIVASRWALQQTQIALTQLAHDSGIRIAFFHGRGGSISRGGGKTERAVIAAPRGSVDGNLRLTEQGEVIHRKYGIRAIALRNLEQTTGAVLRATLRPRPPEPREAGWRKIATQLAGDARAHYRALVHEHPDFPAYFRAATPIDVIERLRIGSRPAKRASGGGAPGIGSLRAIPWVFAWAQNRCGLTAWYGVGTALRNALDAHGRDALAEMARDWPFFGTLVDDVEMVLAKSDPAIFERYSRLAGDLHATMHPGIAEEFERTRDAVLAIKGESDLLAHDHRLRQSIRLRNPYVDPISLLQVDLLARWREAGSPDDERLRALVATVNGIAAGIQNTG</sequence>
<comment type="catalytic activity">
    <reaction evidence="9 10">
        <text>oxaloacetate + phosphate = phosphoenolpyruvate + hydrogencarbonate</text>
        <dbReference type="Rhea" id="RHEA:28370"/>
        <dbReference type="ChEBI" id="CHEBI:16452"/>
        <dbReference type="ChEBI" id="CHEBI:17544"/>
        <dbReference type="ChEBI" id="CHEBI:43474"/>
        <dbReference type="ChEBI" id="CHEBI:58702"/>
        <dbReference type="EC" id="4.1.1.31"/>
    </reaction>
</comment>
<dbReference type="InterPro" id="IPR021135">
    <property type="entry name" value="PEP_COase"/>
</dbReference>
<proteinExistence type="inferred from homology"/>
<evidence type="ECO:0000256" key="9">
    <source>
        <dbReference type="ARBA" id="ARBA00048995"/>
    </source>
</evidence>
<comment type="caution">
    <text evidence="13">The sequence shown here is derived from an EMBL/GenBank/DDBJ whole genome shotgun (WGS) entry which is preliminary data.</text>
</comment>
<feature type="active site" evidence="10 12">
    <location>
        <position position="580"/>
    </location>
</feature>
<evidence type="ECO:0000256" key="11">
    <source>
        <dbReference type="PROSITE-ProRule" id="PRU10111"/>
    </source>
</evidence>
<dbReference type="RefSeq" id="WP_237054594.1">
    <property type="nucleotide sequence ID" value="NZ_JAKJPO010000005.1"/>
</dbReference>